<organism evidence="2 3">
    <name type="scientific">Aspergillus neoniger (strain CBS 115656)</name>
    <dbReference type="NCBI Taxonomy" id="1448310"/>
    <lineage>
        <taxon>Eukaryota</taxon>
        <taxon>Fungi</taxon>
        <taxon>Dikarya</taxon>
        <taxon>Ascomycota</taxon>
        <taxon>Pezizomycotina</taxon>
        <taxon>Eurotiomycetes</taxon>
        <taxon>Eurotiomycetidae</taxon>
        <taxon>Eurotiales</taxon>
        <taxon>Aspergillaceae</taxon>
        <taxon>Aspergillus</taxon>
        <taxon>Aspergillus subgen. Circumdati</taxon>
    </lineage>
</organism>
<name>A0A318YUD4_ASPNB</name>
<evidence type="ECO:0000313" key="3">
    <source>
        <dbReference type="Proteomes" id="UP000247647"/>
    </source>
</evidence>
<accession>A0A318YUD4</accession>
<protein>
    <submittedName>
        <fullName evidence="2">Uncharacterized protein</fullName>
    </submittedName>
</protein>
<dbReference type="RefSeq" id="XP_025483392.1">
    <property type="nucleotide sequence ID" value="XM_025618472.1"/>
</dbReference>
<dbReference type="GeneID" id="37120928"/>
<sequence length="137" mass="15118">MQGSVTICAFSSHITQSLVASLLPTSYSVFKSFSLLFFLKGQYSDFVDATTQEETTQVPKGKWPSTLALLPPGEVVSYQPSKTAHTYHHHHPSNNPNTSPAGVAYLPHRCQYRGHPLNRSIHGTRGVAIAHIHRPQN</sequence>
<reference evidence="2" key="1">
    <citation type="submission" date="2016-12" db="EMBL/GenBank/DDBJ databases">
        <title>The genomes of Aspergillus section Nigri reveals drivers in fungal speciation.</title>
        <authorList>
            <consortium name="DOE Joint Genome Institute"/>
            <person name="Vesth T.C."/>
            <person name="Nybo J."/>
            <person name="Theobald S."/>
            <person name="Brandl J."/>
            <person name="Frisvad J.C."/>
            <person name="Nielsen K.F."/>
            <person name="Lyhne E.K."/>
            <person name="Kogle M.E."/>
            <person name="Kuo A."/>
            <person name="Riley R."/>
            <person name="Clum A."/>
            <person name="Nolan M."/>
            <person name="Lipzen A."/>
            <person name="Salamov A."/>
            <person name="Henrissat B."/>
            <person name="Wiebenga A."/>
            <person name="De Vries R.P."/>
            <person name="Grigoriev I.V."/>
            <person name="Mortensen U.H."/>
            <person name="Andersen M.R."/>
            <person name="Baker S.E."/>
        </authorList>
    </citation>
    <scope>NUCLEOTIDE SEQUENCE [LARGE SCALE GENOMIC DNA]</scope>
    <source>
        <strain evidence="2">CBS 115656</strain>
    </source>
</reference>
<dbReference type="Proteomes" id="UP000247647">
    <property type="component" value="Unassembled WGS sequence"/>
</dbReference>
<dbReference type="EMBL" id="KZ821449">
    <property type="protein sequence ID" value="PYH37914.1"/>
    <property type="molecule type" value="Genomic_DNA"/>
</dbReference>
<dbReference type="AlphaFoldDB" id="A0A318YUD4"/>
<proteinExistence type="predicted"/>
<feature type="region of interest" description="Disordered" evidence="1">
    <location>
        <begin position="81"/>
        <end position="101"/>
    </location>
</feature>
<keyword evidence="3" id="KW-1185">Reference proteome</keyword>
<evidence type="ECO:0000313" key="2">
    <source>
        <dbReference type="EMBL" id="PYH37914.1"/>
    </source>
</evidence>
<gene>
    <name evidence="2" type="ORF">BO87DRAFT_189080</name>
</gene>
<evidence type="ECO:0000256" key="1">
    <source>
        <dbReference type="SAM" id="MobiDB-lite"/>
    </source>
</evidence>